<keyword evidence="1" id="KW-0732">Signal</keyword>
<evidence type="ECO:0000313" key="3">
    <source>
        <dbReference type="Proteomes" id="UP000799428"/>
    </source>
</evidence>
<dbReference type="Pfam" id="PF11951">
    <property type="entry name" value="Fungal_trans_2"/>
    <property type="match status" value="1"/>
</dbReference>
<reference evidence="2" key="1">
    <citation type="journal article" date="2020" name="Stud. Mycol.">
        <title>101 Dothideomycetes genomes: a test case for predicting lifestyles and emergence of pathogens.</title>
        <authorList>
            <person name="Haridas S."/>
            <person name="Albert R."/>
            <person name="Binder M."/>
            <person name="Bloem J."/>
            <person name="Labutti K."/>
            <person name="Salamov A."/>
            <person name="Andreopoulos B."/>
            <person name="Baker S."/>
            <person name="Barry K."/>
            <person name="Bills G."/>
            <person name="Bluhm B."/>
            <person name="Cannon C."/>
            <person name="Castanera R."/>
            <person name="Culley D."/>
            <person name="Daum C."/>
            <person name="Ezra D."/>
            <person name="Gonzalez J."/>
            <person name="Henrissat B."/>
            <person name="Kuo A."/>
            <person name="Liang C."/>
            <person name="Lipzen A."/>
            <person name="Lutzoni F."/>
            <person name="Magnuson J."/>
            <person name="Mondo S."/>
            <person name="Nolan M."/>
            <person name="Ohm R."/>
            <person name="Pangilinan J."/>
            <person name="Park H.-J."/>
            <person name="Ramirez L."/>
            <person name="Alfaro M."/>
            <person name="Sun H."/>
            <person name="Tritt A."/>
            <person name="Yoshinaga Y."/>
            <person name="Zwiers L.-H."/>
            <person name="Turgeon B."/>
            <person name="Goodwin S."/>
            <person name="Spatafora J."/>
            <person name="Crous P."/>
            <person name="Grigoriev I."/>
        </authorList>
    </citation>
    <scope>NUCLEOTIDE SEQUENCE</scope>
    <source>
        <strain evidence="2">CBS 279.74</strain>
    </source>
</reference>
<proteinExistence type="predicted"/>
<evidence type="ECO:0000256" key="1">
    <source>
        <dbReference type="SAM" id="SignalP"/>
    </source>
</evidence>
<feature type="chain" id="PRO_5026265209" evidence="1">
    <location>
        <begin position="27"/>
        <end position="353"/>
    </location>
</feature>
<dbReference type="PANTHER" id="PTHR37540:SF5">
    <property type="entry name" value="TRANSCRIPTION FACTOR DOMAIN-CONTAINING PROTEIN"/>
    <property type="match status" value="1"/>
</dbReference>
<dbReference type="OrthoDB" id="4159781at2759"/>
<gene>
    <name evidence="2" type="ORF">K504DRAFT_367679</name>
</gene>
<evidence type="ECO:0000313" key="2">
    <source>
        <dbReference type="EMBL" id="KAF2714892.1"/>
    </source>
</evidence>
<dbReference type="PANTHER" id="PTHR37540">
    <property type="entry name" value="TRANSCRIPTION FACTOR (ACR-2), PUTATIVE-RELATED-RELATED"/>
    <property type="match status" value="1"/>
</dbReference>
<dbReference type="AlphaFoldDB" id="A0A6G1KQY9"/>
<accession>A0A6G1KQY9</accession>
<keyword evidence="3" id="KW-1185">Reference proteome</keyword>
<protein>
    <submittedName>
        <fullName evidence="2">Uncharacterized protein</fullName>
    </submittedName>
</protein>
<feature type="signal peptide" evidence="1">
    <location>
        <begin position="1"/>
        <end position="26"/>
    </location>
</feature>
<organism evidence="2 3">
    <name type="scientific">Pleomassaria siparia CBS 279.74</name>
    <dbReference type="NCBI Taxonomy" id="1314801"/>
    <lineage>
        <taxon>Eukaryota</taxon>
        <taxon>Fungi</taxon>
        <taxon>Dikarya</taxon>
        <taxon>Ascomycota</taxon>
        <taxon>Pezizomycotina</taxon>
        <taxon>Dothideomycetes</taxon>
        <taxon>Pleosporomycetidae</taxon>
        <taxon>Pleosporales</taxon>
        <taxon>Pleomassariaceae</taxon>
        <taxon>Pleomassaria</taxon>
    </lineage>
</organism>
<dbReference type="InterPro" id="IPR021858">
    <property type="entry name" value="Fun_TF"/>
</dbReference>
<dbReference type="Proteomes" id="UP000799428">
    <property type="component" value="Unassembled WGS sequence"/>
</dbReference>
<dbReference type="EMBL" id="MU005764">
    <property type="protein sequence ID" value="KAF2714892.1"/>
    <property type="molecule type" value="Genomic_DNA"/>
</dbReference>
<sequence length="353" mass="40500">MDYWQRRLPLDFKLFLSSALFYGVQGDVIQGHPVNEHCYIKGKFLRLINKALEDPRTAISDSTLMSIVSMCICENIRGTNVVTIHLQGLRHMINLRGGINNLPTDQGQYISEMALMQDMMHATCSNVSPIMFDVYPPILRDMRESGIEHWYPQSPLGVVIDTAFLCPSLELQSSSEILKDAFDAFEMLSIEAFDTETGPDQADVFKLRRDKIYGQLAQCEKEMTEELPYTIQEKAEGAIRIAARIHYRAVVLKVQHEDVLNTEDVTRLYAIMRKIEPGFWKVAYHVYLWLALTGGAASCRHPLLRSYFMSEIIRLGLSIGLSDWLSFRQTMGNFLWLQHHLRKGKSPPRIQIR</sequence>
<name>A0A6G1KQY9_9PLEO</name>